<dbReference type="AlphaFoldDB" id="A0A0D2JQ02"/>
<name>A0A0D2JQ02_9BACT</name>
<keyword evidence="2" id="KW-1185">Reference proteome</keyword>
<proteinExistence type="predicted"/>
<sequence>MPGPSVKRRRANKSLSLLGQGRIFTWDGFFYPPPGNVSNAYNPRKVIYDVNGCILQAF</sequence>
<accession>A0A0D2JQ02</accession>
<comment type="caution">
    <text evidence="1">The sequence shown here is derived from an EMBL/GenBank/DDBJ whole genome shotgun (WGS) entry which is preliminary data.</text>
</comment>
<evidence type="ECO:0000313" key="1">
    <source>
        <dbReference type="EMBL" id="KIX11545.1"/>
    </source>
</evidence>
<organism evidence="1 2">
    <name type="scientific">Dethiosulfatarculus sandiegensis</name>
    <dbReference type="NCBI Taxonomy" id="1429043"/>
    <lineage>
        <taxon>Bacteria</taxon>
        <taxon>Pseudomonadati</taxon>
        <taxon>Thermodesulfobacteriota</taxon>
        <taxon>Desulfarculia</taxon>
        <taxon>Desulfarculales</taxon>
        <taxon>Desulfarculaceae</taxon>
        <taxon>Dethiosulfatarculus</taxon>
    </lineage>
</organism>
<evidence type="ECO:0000313" key="2">
    <source>
        <dbReference type="Proteomes" id="UP000032233"/>
    </source>
</evidence>
<gene>
    <name evidence="1" type="ORF">X474_24085</name>
</gene>
<dbReference type="STRING" id="1429043.X474_24085"/>
<dbReference type="Proteomes" id="UP000032233">
    <property type="component" value="Unassembled WGS sequence"/>
</dbReference>
<protein>
    <submittedName>
        <fullName evidence="1">Uncharacterized protein</fullName>
    </submittedName>
</protein>
<reference evidence="1 2" key="1">
    <citation type="submission" date="2013-11" db="EMBL/GenBank/DDBJ databases">
        <title>Metagenomic analysis of a methanogenic consortium involved in long chain n-alkane degradation.</title>
        <authorList>
            <person name="Davidova I.A."/>
            <person name="Callaghan A.V."/>
            <person name="Wawrik B."/>
            <person name="Pruitt S."/>
            <person name="Marks C."/>
            <person name="Duncan K.E."/>
            <person name="Suflita J.M."/>
        </authorList>
    </citation>
    <scope>NUCLEOTIDE SEQUENCE [LARGE SCALE GENOMIC DNA]</scope>
    <source>
        <strain evidence="1 2">SPR</strain>
    </source>
</reference>
<dbReference type="EMBL" id="AZAC01000056">
    <property type="protein sequence ID" value="KIX11545.1"/>
    <property type="molecule type" value="Genomic_DNA"/>
</dbReference>
<dbReference type="InParanoid" id="A0A0D2JQ02"/>